<dbReference type="PANTHER" id="PTHR31051">
    <property type="entry name" value="PROTEASOME ASSEMBLY CHAPERONE 3"/>
    <property type="match status" value="1"/>
</dbReference>
<dbReference type="SMR" id="A0A0P0XU48"/>
<dbReference type="Pfam" id="PF10178">
    <property type="entry name" value="PAC3"/>
    <property type="match status" value="1"/>
</dbReference>
<dbReference type="AlphaFoldDB" id="A0A0P0XU48"/>
<dbReference type="eggNOG" id="KOG4828">
    <property type="taxonomic scope" value="Eukaryota"/>
</dbReference>
<organism evidence="2 3">
    <name type="scientific">Oryza sativa subsp. japonica</name>
    <name type="common">Rice</name>
    <dbReference type="NCBI Taxonomy" id="39947"/>
    <lineage>
        <taxon>Eukaryota</taxon>
        <taxon>Viridiplantae</taxon>
        <taxon>Streptophyta</taxon>
        <taxon>Embryophyta</taxon>
        <taxon>Tracheophyta</taxon>
        <taxon>Spermatophyta</taxon>
        <taxon>Magnoliopsida</taxon>
        <taxon>Liliopsida</taxon>
        <taxon>Poales</taxon>
        <taxon>Poaceae</taxon>
        <taxon>BOP clade</taxon>
        <taxon>Oryzoideae</taxon>
        <taxon>Oryzeae</taxon>
        <taxon>Oryzinae</taxon>
        <taxon>Oryza</taxon>
        <taxon>Oryza sativa</taxon>
    </lineage>
</organism>
<dbReference type="EMBL" id="AP014966">
    <property type="protein sequence ID" value="BAT10702.1"/>
    <property type="molecule type" value="Genomic_DNA"/>
</dbReference>
<gene>
    <name evidence="2" type="ordered locus">Os10g0395500</name>
    <name evidence="2" type="ORF">OSNPB_100395500</name>
</gene>
<evidence type="ECO:0000313" key="2">
    <source>
        <dbReference type="EMBL" id="BAT10702.1"/>
    </source>
</evidence>
<dbReference type="InterPro" id="IPR053720">
    <property type="entry name" value="Psm_Assembly_Chaperone"/>
</dbReference>
<keyword evidence="4 5" id="KW-1267">Proteomics identification</keyword>
<dbReference type="GO" id="GO:0043248">
    <property type="term" value="P:proteasome assembly"/>
    <property type="evidence" value="ECO:0007669"/>
    <property type="project" value="InterPro"/>
</dbReference>
<dbReference type="InParanoid" id="A0A0P0XU48"/>
<feature type="region of interest" description="Disordered" evidence="1">
    <location>
        <begin position="1"/>
        <end position="21"/>
    </location>
</feature>
<evidence type="ECO:0007829" key="5">
    <source>
        <dbReference type="ProteomicsDB" id="A0A0P0XU48"/>
    </source>
</evidence>
<reference evidence="2 3" key="3">
    <citation type="journal article" date="2013" name="Rice">
        <title>Improvement of the Oryza sativa Nipponbare reference genome using next generation sequence and optical map data.</title>
        <authorList>
            <person name="Kawahara Y."/>
            <person name="de la Bastide M."/>
            <person name="Hamilton J.P."/>
            <person name="Kanamori H."/>
            <person name="McCombie W.R."/>
            <person name="Ouyang S."/>
            <person name="Schwartz D.C."/>
            <person name="Tanaka T."/>
            <person name="Wu J."/>
            <person name="Zhou S."/>
            <person name="Childs K.L."/>
            <person name="Davidson R.M."/>
            <person name="Lin H."/>
            <person name="Quesada-Ocampo L."/>
            <person name="Vaillancourt B."/>
            <person name="Sakai H."/>
            <person name="Lee S.S."/>
            <person name="Kim J."/>
            <person name="Numa H."/>
            <person name="Itoh T."/>
            <person name="Buell C.R."/>
            <person name="Matsumoto T."/>
        </authorList>
    </citation>
    <scope>NUCLEOTIDE SEQUENCE [LARGE SCALE GENOMIC DNA]</scope>
    <source>
        <strain evidence="3">cv. Nipponbare</strain>
    </source>
</reference>
<feature type="non-terminal residue" evidence="2">
    <location>
        <position position="1"/>
    </location>
</feature>
<evidence type="ECO:0000256" key="1">
    <source>
        <dbReference type="SAM" id="MobiDB-lite"/>
    </source>
</evidence>
<proteinExistence type="evidence at protein level"/>
<dbReference type="Gramene" id="Os10t0395500-01">
    <property type="protein sequence ID" value="Os10t0395500-01"/>
    <property type="gene ID" value="Os10g0395500"/>
</dbReference>
<dbReference type="STRING" id="39947.A0A0P0XU48"/>
<dbReference type="Gene3D" id="3.30.230.90">
    <property type="match status" value="1"/>
</dbReference>
<dbReference type="OMA" id="QKFNTWI"/>
<accession>A0A0P0XU48</accession>
<dbReference type="InterPro" id="IPR018788">
    <property type="entry name" value="Proteasome_assmbl_chp_3"/>
</dbReference>
<dbReference type="PaxDb" id="39947-A0A0P0XU48"/>
<reference evidence="3" key="1">
    <citation type="journal article" date="2005" name="Nature">
        <title>The map-based sequence of the rice genome.</title>
        <authorList>
            <consortium name="International rice genome sequencing project (IRGSP)"/>
            <person name="Matsumoto T."/>
            <person name="Wu J."/>
            <person name="Kanamori H."/>
            <person name="Katayose Y."/>
            <person name="Fujisawa M."/>
            <person name="Namiki N."/>
            <person name="Mizuno H."/>
            <person name="Yamamoto K."/>
            <person name="Antonio B.A."/>
            <person name="Baba T."/>
            <person name="Sakata K."/>
            <person name="Nagamura Y."/>
            <person name="Aoki H."/>
            <person name="Arikawa K."/>
            <person name="Arita K."/>
            <person name="Bito T."/>
            <person name="Chiden Y."/>
            <person name="Fujitsuka N."/>
            <person name="Fukunaka R."/>
            <person name="Hamada M."/>
            <person name="Harada C."/>
            <person name="Hayashi A."/>
            <person name="Hijishita S."/>
            <person name="Honda M."/>
            <person name="Hosokawa S."/>
            <person name="Ichikawa Y."/>
            <person name="Idonuma A."/>
            <person name="Iijima M."/>
            <person name="Ikeda M."/>
            <person name="Ikeno M."/>
            <person name="Ito K."/>
            <person name="Ito S."/>
            <person name="Ito T."/>
            <person name="Ito Y."/>
            <person name="Ito Y."/>
            <person name="Iwabuchi A."/>
            <person name="Kamiya K."/>
            <person name="Karasawa W."/>
            <person name="Kurita K."/>
            <person name="Katagiri S."/>
            <person name="Kikuta A."/>
            <person name="Kobayashi H."/>
            <person name="Kobayashi N."/>
            <person name="Machita K."/>
            <person name="Maehara T."/>
            <person name="Masukawa M."/>
            <person name="Mizubayashi T."/>
            <person name="Mukai Y."/>
            <person name="Nagasaki H."/>
            <person name="Nagata Y."/>
            <person name="Naito S."/>
            <person name="Nakashima M."/>
            <person name="Nakama Y."/>
            <person name="Nakamichi Y."/>
            <person name="Nakamura M."/>
            <person name="Meguro A."/>
            <person name="Negishi M."/>
            <person name="Ohta I."/>
            <person name="Ohta T."/>
            <person name="Okamoto M."/>
            <person name="Ono N."/>
            <person name="Saji S."/>
            <person name="Sakaguchi M."/>
            <person name="Sakai K."/>
            <person name="Shibata M."/>
            <person name="Shimokawa T."/>
            <person name="Song J."/>
            <person name="Takazaki Y."/>
            <person name="Terasawa K."/>
            <person name="Tsugane M."/>
            <person name="Tsuji K."/>
            <person name="Ueda S."/>
            <person name="Waki K."/>
            <person name="Yamagata H."/>
            <person name="Yamamoto M."/>
            <person name="Yamamoto S."/>
            <person name="Yamane H."/>
            <person name="Yoshiki S."/>
            <person name="Yoshihara R."/>
            <person name="Yukawa K."/>
            <person name="Zhong H."/>
            <person name="Yano M."/>
            <person name="Yuan Q."/>
            <person name="Ouyang S."/>
            <person name="Liu J."/>
            <person name="Jones K.M."/>
            <person name="Gansberger K."/>
            <person name="Moffat K."/>
            <person name="Hill J."/>
            <person name="Bera J."/>
            <person name="Fadrosh D."/>
            <person name="Jin S."/>
            <person name="Johri S."/>
            <person name="Kim M."/>
            <person name="Overton L."/>
            <person name="Reardon M."/>
            <person name="Tsitrin T."/>
            <person name="Vuong H."/>
            <person name="Weaver B."/>
            <person name="Ciecko A."/>
            <person name="Tallon L."/>
            <person name="Jackson J."/>
            <person name="Pai G."/>
            <person name="Aken S.V."/>
            <person name="Utterback T."/>
            <person name="Reidmuller S."/>
            <person name="Feldblyum T."/>
            <person name="Hsiao J."/>
            <person name="Zismann V."/>
            <person name="Iobst S."/>
            <person name="de Vazeille A.R."/>
            <person name="Buell C.R."/>
            <person name="Ying K."/>
            <person name="Li Y."/>
            <person name="Lu T."/>
            <person name="Huang Y."/>
            <person name="Zhao Q."/>
            <person name="Feng Q."/>
            <person name="Zhang L."/>
            <person name="Zhu J."/>
            <person name="Weng Q."/>
            <person name="Mu J."/>
            <person name="Lu Y."/>
            <person name="Fan D."/>
            <person name="Liu Y."/>
            <person name="Guan J."/>
            <person name="Zhang Y."/>
            <person name="Yu S."/>
            <person name="Liu X."/>
            <person name="Zhang Y."/>
            <person name="Hong G."/>
            <person name="Han B."/>
            <person name="Choisne N."/>
            <person name="Demange N."/>
            <person name="Orjeda G."/>
            <person name="Samain S."/>
            <person name="Cattolico L."/>
            <person name="Pelletier E."/>
            <person name="Couloux A."/>
            <person name="Segurens B."/>
            <person name="Wincker P."/>
            <person name="D'Hont A."/>
            <person name="Scarpelli C."/>
            <person name="Weissenbach J."/>
            <person name="Salanoubat M."/>
            <person name="Quetier F."/>
            <person name="Yu Y."/>
            <person name="Kim H.R."/>
            <person name="Rambo T."/>
            <person name="Currie J."/>
            <person name="Collura K."/>
            <person name="Luo M."/>
            <person name="Yang T."/>
            <person name="Ammiraju J.S.S."/>
            <person name="Engler F."/>
            <person name="Soderlund C."/>
            <person name="Wing R.A."/>
            <person name="Palmer L.E."/>
            <person name="de la Bastide M."/>
            <person name="Spiegel L."/>
            <person name="Nascimento L."/>
            <person name="Zutavern T."/>
            <person name="O'Shaughnessy A."/>
            <person name="Dike S."/>
            <person name="Dedhia N."/>
            <person name="Preston R."/>
            <person name="Balija V."/>
            <person name="McCombie W.R."/>
            <person name="Chow T."/>
            <person name="Chen H."/>
            <person name="Chung M."/>
            <person name="Chen C."/>
            <person name="Shaw J."/>
            <person name="Wu H."/>
            <person name="Hsiao K."/>
            <person name="Chao Y."/>
            <person name="Chu M."/>
            <person name="Cheng C."/>
            <person name="Hour A."/>
            <person name="Lee P."/>
            <person name="Lin S."/>
            <person name="Lin Y."/>
            <person name="Liou J."/>
            <person name="Liu S."/>
            <person name="Hsing Y."/>
            <person name="Raghuvanshi S."/>
            <person name="Mohanty A."/>
            <person name="Bharti A.K."/>
            <person name="Gaur A."/>
            <person name="Gupta V."/>
            <person name="Kumar D."/>
            <person name="Ravi V."/>
            <person name="Vij S."/>
            <person name="Kapur A."/>
            <person name="Khurana P."/>
            <person name="Khurana P."/>
            <person name="Khurana J.P."/>
            <person name="Tyagi A.K."/>
            <person name="Gaikwad K."/>
            <person name="Singh A."/>
            <person name="Dalal V."/>
            <person name="Srivastava S."/>
            <person name="Dixit A."/>
            <person name="Pal A.K."/>
            <person name="Ghazi I.A."/>
            <person name="Yadav M."/>
            <person name="Pandit A."/>
            <person name="Bhargava A."/>
            <person name="Sureshbabu K."/>
            <person name="Batra K."/>
            <person name="Sharma T.R."/>
            <person name="Mohapatra T."/>
            <person name="Singh N.K."/>
            <person name="Messing J."/>
            <person name="Nelson A.B."/>
            <person name="Fuks G."/>
            <person name="Kavchok S."/>
            <person name="Keizer G."/>
            <person name="Linton E."/>
            <person name="Llaca V."/>
            <person name="Song R."/>
            <person name="Tanyolac B."/>
            <person name="Young S."/>
            <person name="Ho-Il K."/>
            <person name="Hahn J.H."/>
            <person name="Sangsakoo G."/>
            <person name="Vanavichit A."/>
            <person name="de Mattos Luiz.A.T."/>
            <person name="Zimmer P.D."/>
            <person name="Malone G."/>
            <person name="Dellagostin O."/>
            <person name="de Oliveira A.C."/>
            <person name="Bevan M."/>
            <person name="Bancroft I."/>
            <person name="Minx P."/>
            <person name="Cordum H."/>
            <person name="Wilson R."/>
            <person name="Cheng Z."/>
            <person name="Jin W."/>
            <person name="Jiang J."/>
            <person name="Leong S.A."/>
            <person name="Iwama H."/>
            <person name="Gojobori T."/>
            <person name="Itoh T."/>
            <person name="Niimura Y."/>
            <person name="Fujii Y."/>
            <person name="Habara T."/>
            <person name="Sakai H."/>
            <person name="Sato Y."/>
            <person name="Wilson G."/>
            <person name="Kumar K."/>
            <person name="McCouch S."/>
            <person name="Juretic N."/>
            <person name="Hoen D."/>
            <person name="Wright S."/>
            <person name="Bruskiewich R."/>
            <person name="Bureau T."/>
            <person name="Miyao A."/>
            <person name="Hirochika H."/>
            <person name="Nishikawa T."/>
            <person name="Kadowaki K."/>
            <person name="Sugiura M."/>
            <person name="Burr B."/>
            <person name="Sasaki T."/>
        </authorList>
    </citation>
    <scope>NUCLEOTIDE SEQUENCE [LARGE SCALE GENOMIC DNA]</scope>
    <source>
        <strain evidence="3">cv. Nipponbare</strain>
    </source>
</reference>
<dbReference type="Proteomes" id="UP000059680">
    <property type="component" value="Chromosome 10"/>
</dbReference>
<protein>
    <submittedName>
        <fullName evidence="2">Os10g0395500 protein</fullName>
    </submittedName>
</protein>
<keyword evidence="3" id="KW-1185">Reference proteome</keyword>
<dbReference type="FunCoup" id="A0A0P0XU48">
    <property type="interactions" value="1032"/>
</dbReference>
<evidence type="ECO:0007829" key="4">
    <source>
        <dbReference type="PeptideAtlas" id="A0A0P0XU48"/>
    </source>
</evidence>
<dbReference type="PANTHER" id="PTHR31051:SF1">
    <property type="entry name" value="PROTEASOME ASSEMBLY CHAPERONE 3"/>
    <property type="match status" value="1"/>
</dbReference>
<sequence>VAPPPLLRSTPALSLESPPETTTAAAAAKARRARRLIAPMEMGMNSVQPNAQFPVPHKSLSLDINGNKTDIVISKYEDNFMVMVTQIGCMGTILAARKDESVFSDPTYNVSVLFGKRDEPLLLACARQLIEHISGSGSARSLMISLGLKDHSQATMKYIVSTIIENRLW</sequence>
<evidence type="ECO:0000313" key="3">
    <source>
        <dbReference type="Proteomes" id="UP000059680"/>
    </source>
</evidence>
<reference evidence="2 3" key="2">
    <citation type="journal article" date="2013" name="Plant Cell Physiol.">
        <title>Rice Annotation Project Database (RAP-DB): an integrative and interactive database for rice genomics.</title>
        <authorList>
            <person name="Sakai H."/>
            <person name="Lee S.S."/>
            <person name="Tanaka T."/>
            <person name="Numa H."/>
            <person name="Kim J."/>
            <person name="Kawahara Y."/>
            <person name="Wakimoto H."/>
            <person name="Yang C.C."/>
            <person name="Iwamoto M."/>
            <person name="Abe T."/>
            <person name="Yamada Y."/>
            <person name="Muto A."/>
            <person name="Inokuchi H."/>
            <person name="Ikemura T."/>
            <person name="Matsumoto T."/>
            <person name="Sasaki T."/>
            <person name="Itoh T."/>
        </authorList>
    </citation>
    <scope>NUCLEOTIDE SEQUENCE [LARGE SCALE GENOMIC DNA]</scope>
    <source>
        <strain evidence="3">cv. Nipponbare</strain>
    </source>
</reference>
<name>A0A0P0XU48_ORYSJ</name>